<organism evidence="1 2">
    <name type="scientific">Nocardia otitidiscaviarum</name>
    <dbReference type="NCBI Taxonomy" id="1823"/>
    <lineage>
        <taxon>Bacteria</taxon>
        <taxon>Bacillati</taxon>
        <taxon>Actinomycetota</taxon>
        <taxon>Actinomycetes</taxon>
        <taxon>Mycobacteriales</taxon>
        <taxon>Nocardiaceae</taxon>
        <taxon>Nocardia</taxon>
    </lineage>
</organism>
<dbReference type="KEGG" id="nod:FOH10_04195"/>
<name>A0A516NGL9_9NOCA</name>
<accession>A0A516NGL9</accession>
<gene>
    <name evidence="1" type="ORF">FOH10_04195</name>
</gene>
<dbReference type="Gene3D" id="3.40.50.720">
    <property type="entry name" value="NAD(P)-binding Rossmann-like Domain"/>
    <property type="match status" value="1"/>
</dbReference>
<evidence type="ECO:0008006" key="3">
    <source>
        <dbReference type="Google" id="ProtNLM"/>
    </source>
</evidence>
<dbReference type="EMBL" id="CP041695">
    <property type="protein sequence ID" value="QDP78054.1"/>
    <property type="molecule type" value="Genomic_DNA"/>
</dbReference>
<evidence type="ECO:0000313" key="1">
    <source>
        <dbReference type="EMBL" id="QDP78054.1"/>
    </source>
</evidence>
<proteinExistence type="predicted"/>
<reference evidence="1 2" key="1">
    <citation type="submission" date="2019-07" db="EMBL/GenBank/DDBJ databases">
        <title>Complete Genome Sequence and Methylome Analysis of Nocardia otitidis-caviarum NEB252.</title>
        <authorList>
            <person name="Fomenkov A."/>
            <person name="Anton B.P."/>
            <person name="Vincze T."/>
            <person name="Roberts R.J."/>
        </authorList>
    </citation>
    <scope>NUCLEOTIDE SEQUENCE [LARGE SCALE GENOMIC DNA]</scope>
    <source>
        <strain evidence="1 2">NEB252</strain>
    </source>
</reference>
<evidence type="ECO:0000313" key="2">
    <source>
        <dbReference type="Proteomes" id="UP000317039"/>
    </source>
</evidence>
<dbReference type="AlphaFoldDB" id="A0A516NGL9"/>
<dbReference type="RefSeq" id="WP_143979690.1">
    <property type="nucleotide sequence ID" value="NZ_CP041695.1"/>
</dbReference>
<dbReference type="Proteomes" id="UP000317039">
    <property type="component" value="Chromosome"/>
</dbReference>
<sequence>MSMRVQGPMLHPRYPVLVRRDGGVQVGWDPGRALILRLPGVDTQRVLAFLRLLDGLCTYPRILWRARELGIEADTVRGVLAEMRTAGLLAGAGAERVGGIRLLGGVHLHGRGPLSDALLLGLRRMGMRPSHSRGQSPPTAWRPQLVVLADTLVPAPDLVERLVRLRIPHVQVCVRDSHGVIGPLVLPGVTSCLSCADRYRADREPEWPHLAAQLLGRVGQASAAGIAATAGLALAEIEAVAAGEPDRPPTVLNATLELNLDSRRLDRRTWPPHPSCHCRKSPVQVEV</sequence>
<protein>
    <recommendedName>
        <fullName evidence="3">Bacteriocin biosynthesis cyclodehydratase domain</fullName>
    </recommendedName>
</protein>
<dbReference type="GeneID" id="80331597"/>